<comment type="caution">
    <text evidence="1">The sequence shown here is derived from an EMBL/GenBank/DDBJ whole genome shotgun (WGS) entry which is preliminary data.</text>
</comment>
<dbReference type="EMBL" id="VSSQ01066545">
    <property type="protein sequence ID" value="MPN19062.1"/>
    <property type="molecule type" value="Genomic_DNA"/>
</dbReference>
<proteinExistence type="predicted"/>
<sequence length="83" mass="9367">MPGHYHLGSVIVINHCHSIRLCVEGYRTVALDQGDTQIFLLITDRIYEFSVELLIVFHAFGKDDGFGFQLIFDLAGKKIVKSV</sequence>
<accession>A0A645FZE1</accession>
<gene>
    <name evidence="1" type="ORF">SDC9_166428</name>
</gene>
<organism evidence="1">
    <name type="scientific">bioreactor metagenome</name>
    <dbReference type="NCBI Taxonomy" id="1076179"/>
    <lineage>
        <taxon>unclassified sequences</taxon>
        <taxon>metagenomes</taxon>
        <taxon>ecological metagenomes</taxon>
    </lineage>
</organism>
<name>A0A645FZE1_9ZZZZ</name>
<dbReference type="AlphaFoldDB" id="A0A645FZE1"/>
<evidence type="ECO:0000313" key="1">
    <source>
        <dbReference type="EMBL" id="MPN19062.1"/>
    </source>
</evidence>
<protein>
    <submittedName>
        <fullName evidence="1">Uncharacterized protein</fullName>
    </submittedName>
</protein>
<reference evidence="1" key="1">
    <citation type="submission" date="2019-08" db="EMBL/GenBank/DDBJ databases">
        <authorList>
            <person name="Kucharzyk K."/>
            <person name="Murdoch R.W."/>
            <person name="Higgins S."/>
            <person name="Loffler F."/>
        </authorList>
    </citation>
    <scope>NUCLEOTIDE SEQUENCE</scope>
</reference>